<sequence length="213" mass="23843">MTLSELVDRIERISAREAGVVVVGIVGAPGVGKTTLAEQLMASLNQNKPDPDQQRFAHVPLDGFHLSDQELARLGLLERKGAPETFDEHGYAALLKRLRGRRDSVVYAPGFERTIEQPIAGVIPVYPSVRTILTEGNYLLLGRPGWRQAQAQCTEVWYCEQDENLRLDRLIQRHILFGKSPAAAAEWVERVDEPNARLIEATKNRADLVIRVE</sequence>
<accession>A0ABP5MMH6</accession>
<evidence type="ECO:0000313" key="1">
    <source>
        <dbReference type="EMBL" id="GAA2174733.1"/>
    </source>
</evidence>
<dbReference type="InterPro" id="IPR027417">
    <property type="entry name" value="P-loop_NTPase"/>
</dbReference>
<protein>
    <submittedName>
        <fullName evidence="1">Nucleoside/nucleotide kinase family protein</fullName>
    </submittedName>
</protein>
<dbReference type="PRINTS" id="PR00988">
    <property type="entry name" value="URIDINKINASE"/>
</dbReference>
<evidence type="ECO:0000313" key="2">
    <source>
        <dbReference type="Proteomes" id="UP001500974"/>
    </source>
</evidence>
<dbReference type="NCBIfam" id="NF006743">
    <property type="entry name" value="PRK09270.1-2"/>
    <property type="match status" value="1"/>
</dbReference>
<organism evidence="1 2">
    <name type="scientific">Arthrobacter parietis</name>
    <dbReference type="NCBI Taxonomy" id="271434"/>
    <lineage>
        <taxon>Bacteria</taxon>
        <taxon>Bacillati</taxon>
        <taxon>Actinomycetota</taxon>
        <taxon>Actinomycetes</taxon>
        <taxon>Micrococcales</taxon>
        <taxon>Micrococcaceae</taxon>
        <taxon>Arthrobacter</taxon>
    </lineage>
</organism>
<dbReference type="PANTHER" id="PTHR10285">
    <property type="entry name" value="URIDINE KINASE"/>
    <property type="match status" value="1"/>
</dbReference>
<dbReference type="GO" id="GO:0016301">
    <property type="term" value="F:kinase activity"/>
    <property type="evidence" value="ECO:0007669"/>
    <property type="project" value="UniProtKB-KW"/>
</dbReference>
<comment type="caution">
    <text evidence="1">The sequence shown here is derived from an EMBL/GenBank/DDBJ whole genome shotgun (WGS) entry which is preliminary data.</text>
</comment>
<name>A0ABP5MMH6_9MICC</name>
<dbReference type="EMBL" id="BAAAON010000001">
    <property type="protein sequence ID" value="GAA2174733.1"/>
    <property type="molecule type" value="Genomic_DNA"/>
</dbReference>
<gene>
    <name evidence="1" type="ORF">GCM10009784_14270</name>
</gene>
<dbReference type="RefSeq" id="WP_346027902.1">
    <property type="nucleotide sequence ID" value="NZ_BAAAON010000001.1"/>
</dbReference>
<dbReference type="Proteomes" id="UP001500974">
    <property type="component" value="Unassembled WGS sequence"/>
</dbReference>
<keyword evidence="2" id="KW-1185">Reference proteome</keyword>
<proteinExistence type="predicted"/>
<keyword evidence="1" id="KW-0808">Transferase</keyword>
<keyword evidence="1" id="KW-0418">Kinase</keyword>
<dbReference type="Gene3D" id="3.40.50.300">
    <property type="entry name" value="P-loop containing nucleotide triphosphate hydrolases"/>
    <property type="match status" value="2"/>
</dbReference>
<dbReference type="SUPFAM" id="SSF52540">
    <property type="entry name" value="P-loop containing nucleoside triphosphate hydrolases"/>
    <property type="match status" value="1"/>
</dbReference>
<reference evidence="2" key="1">
    <citation type="journal article" date="2019" name="Int. J. Syst. Evol. Microbiol.">
        <title>The Global Catalogue of Microorganisms (GCM) 10K type strain sequencing project: providing services to taxonomists for standard genome sequencing and annotation.</title>
        <authorList>
            <consortium name="The Broad Institute Genomics Platform"/>
            <consortium name="The Broad Institute Genome Sequencing Center for Infectious Disease"/>
            <person name="Wu L."/>
            <person name="Ma J."/>
        </authorList>
    </citation>
    <scope>NUCLEOTIDE SEQUENCE [LARGE SCALE GENOMIC DNA]</scope>
    <source>
        <strain evidence="2">JCM 14917</strain>
    </source>
</reference>